<evidence type="ECO:0000256" key="1">
    <source>
        <dbReference type="SAM" id="Phobius"/>
    </source>
</evidence>
<reference evidence="2" key="2">
    <citation type="submission" date="2024-07" db="EMBL/GenBank/DDBJ databases">
        <title>A complete genome sequence for Pseudomonas syringae USA007.</title>
        <authorList>
            <person name="Baltrus D.A."/>
        </authorList>
    </citation>
    <scope>NUCLEOTIDE SEQUENCE</scope>
    <source>
        <strain evidence="2">USA007</strain>
    </source>
</reference>
<keyword evidence="1" id="KW-1133">Transmembrane helix</keyword>
<dbReference type="AlphaFoldDB" id="A0AAU8MEV7"/>
<gene>
    <name evidence="2" type="ORF">N027_11495</name>
</gene>
<keyword evidence="1" id="KW-0472">Membrane</keyword>
<protein>
    <submittedName>
        <fullName evidence="2">Uncharacterized protein</fullName>
    </submittedName>
</protein>
<evidence type="ECO:0000313" key="2">
    <source>
        <dbReference type="EMBL" id="XCN80093.1"/>
    </source>
</evidence>
<feature type="transmembrane region" description="Helical" evidence="1">
    <location>
        <begin position="109"/>
        <end position="129"/>
    </location>
</feature>
<proteinExistence type="predicted"/>
<keyword evidence="1" id="KW-0812">Transmembrane</keyword>
<organism evidence="2">
    <name type="scientific">Pseudomonas syringae USA007</name>
    <dbReference type="NCBI Taxonomy" id="1357288"/>
    <lineage>
        <taxon>Bacteria</taxon>
        <taxon>Pseudomonadati</taxon>
        <taxon>Pseudomonadota</taxon>
        <taxon>Gammaproteobacteria</taxon>
        <taxon>Pseudomonadales</taxon>
        <taxon>Pseudomonadaceae</taxon>
        <taxon>Pseudomonas</taxon>
        <taxon>Pseudomonas syringae</taxon>
    </lineage>
</organism>
<feature type="transmembrane region" description="Helical" evidence="1">
    <location>
        <begin position="55"/>
        <end position="75"/>
    </location>
</feature>
<dbReference type="EMBL" id="CP159278">
    <property type="protein sequence ID" value="XCN80093.1"/>
    <property type="molecule type" value="Genomic_DNA"/>
</dbReference>
<accession>A0AAU8MEV7</accession>
<dbReference type="RefSeq" id="WP_235202488.1">
    <property type="nucleotide sequence ID" value="NZ_CP159278.1"/>
</dbReference>
<reference evidence="2" key="1">
    <citation type="journal article" date="2014" name="Genome Announc.">
        <title>Draft Genome Sequences of a Phylogenetically Diverse Suite of Pseudomonas syringae Strains from Multiple Source Populations.</title>
        <authorList>
            <person name="Baltrus D.A."/>
            <person name="Yourstone S."/>
            <person name="Lind A."/>
            <person name="Guilbaud C."/>
            <person name="Sands D.C."/>
            <person name="Jones C.D."/>
            <person name="Morris C.E."/>
            <person name="Dangl J.L."/>
        </authorList>
    </citation>
    <scope>NUCLEOTIDE SEQUENCE</scope>
    <source>
        <strain evidence="2">USA007</strain>
    </source>
</reference>
<name>A0AAU8MEV7_PSESX</name>
<sequence length="149" mass="16773">MQSLSMPNIRAGSYYFSIAMVRCNRSVILLTQEQERPLATLQSAHDMNFIKVKKCLTRFLVYTVYLTCLLAYAFFQGSQYDWFEPDSLAPLPDYSSAETLEPGDGNRSVFRGMAVAMAVVFQVVIGVLFSRKEAVLTIMLFGVILVVYA</sequence>